<proteinExistence type="predicted"/>
<dbReference type="SUPFAM" id="SSF53756">
    <property type="entry name" value="UDP-Glycosyltransferase/glycogen phosphorylase"/>
    <property type="match status" value="1"/>
</dbReference>
<dbReference type="RefSeq" id="WP_232400551.1">
    <property type="nucleotide sequence ID" value="NZ_CP102173.1"/>
</dbReference>
<organism evidence="1 2">
    <name type="scientific">Aeromicrobium wangtongii</name>
    <dbReference type="NCBI Taxonomy" id="2969247"/>
    <lineage>
        <taxon>Bacteria</taxon>
        <taxon>Bacillati</taxon>
        <taxon>Actinomycetota</taxon>
        <taxon>Actinomycetes</taxon>
        <taxon>Propionibacteriales</taxon>
        <taxon>Nocardioidaceae</taxon>
        <taxon>Aeromicrobium</taxon>
    </lineage>
</organism>
<gene>
    <name evidence="1" type="ORF">NQV15_15455</name>
</gene>
<sequence length="367" mass="41266">MATDLSAPLVRDAEPTPIRVASVPSSHVYVRHLSPPGDATDGVRRLPDPVPSGAAPQSRWWPPAMLEADWVHAHHDDFDVFHIHFGFDARTPQQLTDLVDALGAHGKPLVLTVHDLRNPHHAGREEHDAQLDVLVPAAQALITLTPGAAAQIRHRWGRRAQVIGHPHVVELDDMARWRAMRTRHVPFRIGLHVKSLRASMDPAAVLPALVRAADEIGDAVVQVDGHRDVLETAGARYDRRLADQVRSYGDRIDLRVHDYFDDQELWAYLASLDVSVLPYRFGTHSGWLEACRDLETQVIAPTCGYYAEQGPVHSYVMDEERWDEDSLVEAVHRAHRSRPSHVTVAERERQRYETALAHRTLYDTLLA</sequence>
<evidence type="ECO:0000313" key="2">
    <source>
        <dbReference type="Proteomes" id="UP001316184"/>
    </source>
</evidence>
<evidence type="ECO:0000313" key="1">
    <source>
        <dbReference type="EMBL" id="UUP13231.1"/>
    </source>
</evidence>
<accession>A0ABY5M7X6</accession>
<dbReference type="Proteomes" id="UP001316184">
    <property type="component" value="Chromosome"/>
</dbReference>
<protein>
    <submittedName>
        <fullName evidence="1">Glycosyltransferase</fullName>
    </submittedName>
</protein>
<dbReference type="Gene3D" id="3.40.50.2000">
    <property type="entry name" value="Glycogen Phosphorylase B"/>
    <property type="match status" value="2"/>
</dbReference>
<name>A0ABY5M7X6_9ACTN</name>
<dbReference type="EMBL" id="CP102173">
    <property type="protein sequence ID" value="UUP13231.1"/>
    <property type="molecule type" value="Genomic_DNA"/>
</dbReference>
<reference evidence="1 2" key="1">
    <citation type="submission" date="2022-08" db="EMBL/GenBank/DDBJ databases">
        <title>novel species in genus Aeromicrobium.</title>
        <authorList>
            <person name="Ye L."/>
        </authorList>
    </citation>
    <scope>NUCLEOTIDE SEQUENCE [LARGE SCALE GENOMIC DNA]</scope>
    <source>
        <strain evidence="2">zg-Y1379</strain>
    </source>
</reference>
<keyword evidence="2" id="KW-1185">Reference proteome</keyword>